<evidence type="ECO:0000256" key="1">
    <source>
        <dbReference type="ARBA" id="ARBA00023125"/>
    </source>
</evidence>
<evidence type="ECO:0000256" key="4">
    <source>
        <dbReference type="SAM" id="MobiDB-lite"/>
    </source>
</evidence>
<dbReference type="Gene3D" id="2.40.50.140">
    <property type="entry name" value="Nucleic acid-binding proteins"/>
    <property type="match status" value="1"/>
</dbReference>
<evidence type="ECO:0000313" key="6">
    <source>
        <dbReference type="Proteomes" id="UP000004431"/>
    </source>
</evidence>
<dbReference type="PROSITE" id="PS50935">
    <property type="entry name" value="SSB"/>
    <property type="match status" value="1"/>
</dbReference>
<dbReference type="PANTHER" id="PTHR10302">
    <property type="entry name" value="SINGLE-STRANDED DNA-BINDING PROTEIN"/>
    <property type="match status" value="1"/>
</dbReference>
<protein>
    <recommendedName>
        <fullName evidence="2 3">Single-stranded DNA-binding protein</fullName>
        <shortName evidence="2">SSB</shortName>
    </recommendedName>
</protein>
<keyword evidence="1 2" id="KW-0238">DNA-binding</keyword>
<dbReference type="SUPFAM" id="SSF50249">
    <property type="entry name" value="Nucleic acid-binding proteins"/>
    <property type="match status" value="1"/>
</dbReference>
<organism evidence="5 6">
    <name type="scientific">Fannyhessea vaginae PB189-T1-4</name>
    <dbReference type="NCBI Taxonomy" id="866774"/>
    <lineage>
        <taxon>Bacteria</taxon>
        <taxon>Bacillati</taxon>
        <taxon>Actinomycetota</taxon>
        <taxon>Coriobacteriia</taxon>
        <taxon>Coriobacteriales</taxon>
        <taxon>Atopobiaceae</taxon>
        <taxon>Fannyhessea</taxon>
    </lineage>
</organism>
<dbReference type="PANTHER" id="PTHR10302:SF27">
    <property type="entry name" value="SINGLE-STRANDED DNA-BINDING PROTEIN"/>
    <property type="match status" value="1"/>
</dbReference>
<evidence type="ECO:0000256" key="3">
    <source>
        <dbReference type="RuleBase" id="RU000524"/>
    </source>
</evidence>
<reference evidence="5 6" key="1">
    <citation type="submission" date="2010-08" db="EMBL/GenBank/DDBJ databases">
        <authorList>
            <person name="Durkin A.S."/>
            <person name="Madupu R."/>
            <person name="Torralba M."/>
            <person name="Gillis M."/>
            <person name="Methe B."/>
            <person name="Sutton G."/>
            <person name="Nelson K.E."/>
        </authorList>
    </citation>
    <scope>NUCLEOTIDE SEQUENCE [LARGE SCALE GENOMIC DNA]</scope>
    <source>
        <strain evidence="5 6">PB189-T1-4</strain>
    </source>
</reference>
<evidence type="ECO:0000313" key="5">
    <source>
        <dbReference type="EMBL" id="EFL44646.1"/>
    </source>
</evidence>
<dbReference type="Proteomes" id="UP000004431">
    <property type="component" value="Unassembled WGS sequence"/>
</dbReference>
<proteinExistence type="inferred from homology"/>
<comment type="subunit">
    <text evidence="2">Homotetramer.</text>
</comment>
<dbReference type="InterPro" id="IPR011344">
    <property type="entry name" value="ssDNA-bd"/>
</dbReference>
<dbReference type="InterPro" id="IPR012340">
    <property type="entry name" value="NA-bd_OB-fold"/>
</dbReference>
<dbReference type="NCBIfam" id="TIGR00621">
    <property type="entry name" value="ssb"/>
    <property type="match status" value="1"/>
</dbReference>
<name>A0ABN0B1I5_9ACTN</name>
<dbReference type="EMBL" id="AEDQ01000007">
    <property type="protein sequence ID" value="EFL44646.1"/>
    <property type="molecule type" value="Genomic_DNA"/>
</dbReference>
<dbReference type="RefSeq" id="WP_006303584.1">
    <property type="nucleotide sequence ID" value="NZ_AEDQ01000007.1"/>
</dbReference>
<accession>A0ABN0B1I5</accession>
<dbReference type="Pfam" id="PF00436">
    <property type="entry name" value="SSB"/>
    <property type="match status" value="1"/>
</dbReference>
<feature type="region of interest" description="Disordered" evidence="4">
    <location>
        <begin position="151"/>
        <end position="179"/>
    </location>
</feature>
<dbReference type="CDD" id="cd04496">
    <property type="entry name" value="SSB_OBF"/>
    <property type="match status" value="1"/>
</dbReference>
<dbReference type="InterPro" id="IPR000424">
    <property type="entry name" value="Primosome_PriB/ssb"/>
</dbReference>
<evidence type="ECO:0000256" key="2">
    <source>
        <dbReference type="HAMAP-Rule" id="MF_00984"/>
    </source>
</evidence>
<comment type="caution">
    <text evidence="2">Lacks conserved residue(s) required for the propagation of feature annotation.</text>
</comment>
<gene>
    <name evidence="5" type="ORF">HMPREF9248_0034</name>
</gene>
<dbReference type="HAMAP" id="MF_00984">
    <property type="entry name" value="SSB"/>
    <property type="match status" value="1"/>
</dbReference>
<keyword evidence="6" id="KW-1185">Reference proteome</keyword>
<sequence length="196" mass="20923">MSINRVAISGNLTRDPELRVTTSGSQVMTFCLAVNDRRRNPQSGEWEDVPNYVDCVLFGARAESLSKILTKGQRVVLDGRLRWSQWERDGQKRSKLEVIAETLDFVSPRRTQAPTAQGGYGSYAGSAPAAVDYGNQNYGAPQQAPYAAQSAAYAPAPAAPAPAPAAPMDDGYSAAAPIDAAMQPPAADAYSDDIPF</sequence>
<comment type="caution">
    <text evidence="5">The sequence shown here is derived from an EMBL/GenBank/DDBJ whole genome shotgun (WGS) entry which is preliminary data.</text>
</comment>